<dbReference type="Pfam" id="PF13577">
    <property type="entry name" value="SnoaL_4"/>
    <property type="match status" value="1"/>
</dbReference>
<dbReference type="CDD" id="cd00531">
    <property type="entry name" value="NTF2_like"/>
    <property type="match status" value="1"/>
</dbReference>
<dbReference type="SUPFAM" id="SSF54427">
    <property type="entry name" value="NTF2-like"/>
    <property type="match status" value="1"/>
</dbReference>
<organism evidence="2 3">
    <name type="scientific">Streptomyces lusitanus</name>
    <dbReference type="NCBI Taxonomy" id="68232"/>
    <lineage>
        <taxon>Bacteria</taxon>
        <taxon>Bacillati</taxon>
        <taxon>Actinomycetota</taxon>
        <taxon>Actinomycetes</taxon>
        <taxon>Kitasatosporales</taxon>
        <taxon>Streptomycetaceae</taxon>
        <taxon>Streptomyces</taxon>
    </lineage>
</organism>
<gene>
    <name evidence="2" type="ORF">QNO04_28890</name>
</gene>
<evidence type="ECO:0000313" key="2">
    <source>
        <dbReference type="EMBL" id="MDT6987478.1"/>
    </source>
</evidence>
<dbReference type="RefSeq" id="WP_394307778.1">
    <property type="nucleotide sequence ID" value="NZ_JASKMA010000030.1"/>
</dbReference>
<keyword evidence="3" id="KW-1185">Reference proteome</keyword>
<proteinExistence type="predicted"/>
<dbReference type="InterPro" id="IPR032710">
    <property type="entry name" value="NTF2-like_dom_sf"/>
</dbReference>
<evidence type="ECO:0000313" key="3">
    <source>
        <dbReference type="Proteomes" id="UP001249760"/>
    </source>
</evidence>
<sequence>MTSIPSAVPAAAADTVDAALVGELLGRYLIALDDEELDDAWARSLFTEDAVVTFPMSRHAGRAGLAEWHRASLAAFARTQHLGSPPVVAVDGDVAVFRAHVLTTHVHRPGGEGPGLFRAGTLARGVARRTPAGWRMTELSFHVLFTEGEPPSRT</sequence>
<reference evidence="2 3" key="1">
    <citation type="submission" date="2023-05" db="EMBL/GenBank/DDBJ databases">
        <title>Streptomyces fuscus sp. nov., a brown-black pigment producing actinomyces isolated from dry sand of Sea duck farm.</title>
        <authorList>
            <person name="Xie J."/>
            <person name="Shen N."/>
        </authorList>
    </citation>
    <scope>NUCLEOTIDE SEQUENCE [LARGE SCALE GENOMIC DNA]</scope>
    <source>
        <strain evidence="2 3">CGMCC 4.1745</strain>
    </source>
</reference>
<accession>A0ABU3JZV1</accession>
<dbReference type="Gene3D" id="3.10.450.50">
    <property type="match status" value="1"/>
</dbReference>
<feature type="domain" description="SnoaL-like" evidence="1">
    <location>
        <begin position="21"/>
        <end position="139"/>
    </location>
</feature>
<name>A0ABU3JZV1_9ACTN</name>
<evidence type="ECO:0000259" key="1">
    <source>
        <dbReference type="Pfam" id="PF13577"/>
    </source>
</evidence>
<comment type="caution">
    <text evidence="2">The sequence shown here is derived from an EMBL/GenBank/DDBJ whole genome shotgun (WGS) entry which is preliminary data.</text>
</comment>
<protein>
    <submittedName>
        <fullName evidence="2">Nuclear transport factor 2 family protein</fullName>
    </submittedName>
</protein>
<dbReference type="InterPro" id="IPR037401">
    <property type="entry name" value="SnoaL-like"/>
</dbReference>
<dbReference type="EMBL" id="JASKMA010000030">
    <property type="protein sequence ID" value="MDT6987478.1"/>
    <property type="molecule type" value="Genomic_DNA"/>
</dbReference>
<dbReference type="Proteomes" id="UP001249760">
    <property type="component" value="Unassembled WGS sequence"/>
</dbReference>